<feature type="compositionally biased region" description="Polar residues" evidence="1">
    <location>
        <begin position="325"/>
        <end position="336"/>
    </location>
</feature>
<accession>A0A8R1DM32</accession>
<protein>
    <submittedName>
        <fullName evidence="2">Uncharacterized protein</fullName>
    </submittedName>
</protein>
<feature type="region of interest" description="Disordered" evidence="1">
    <location>
        <begin position="1"/>
        <end position="154"/>
    </location>
</feature>
<dbReference type="Proteomes" id="UP000005237">
    <property type="component" value="Unassembled WGS sequence"/>
</dbReference>
<reference evidence="3" key="1">
    <citation type="submission" date="2010-08" db="EMBL/GenBank/DDBJ databases">
        <authorList>
            <consortium name="Caenorhabditis japonica Sequencing Consortium"/>
            <person name="Wilson R.K."/>
        </authorList>
    </citation>
    <scope>NUCLEOTIDE SEQUENCE [LARGE SCALE GENOMIC DNA]</scope>
    <source>
        <strain evidence="3">DF5081</strain>
    </source>
</reference>
<name>A0A8R1DM32_CAEJA</name>
<feature type="region of interest" description="Disordered" evidence="1">
    <location>
        <begin position="281"/>
        <end position="336"/>
    </location>
</feature>
<dbReference type="EnsemblMetazoa" id="CJA05827.1">
    <property type="protein sequence ID" value="CJA05827.1"/>
    <property type="gene ID" value="WBGene00125031"/>
</dbReference>
<evidence type="ECO:0000313" key="2">
    <source>
        <dbReference type="EnsemblMetazoa" id="CJA05827.1"/>
    </source>
</evidence>
<feature type="compositionally biased region" description="Polar residues" evidence="1">
    <location>
        <begin position="124"/>
        <end position="139"/>
    </location>
</feature>
<reference evidence="2" key="2">
    <citation type="submission" date="2022-06" db="UniProtKB">
        <authorList>
            <consortium name="EnsemblMetazoa"/>
        </authorList>
    </citation>
    <scope>IDENTIFICATION</scope>
    <source>
        <strain evidence="2">DF5081</strain>
    </source>
</reference>
<feature type="compositionally biased region" description="Polar residues" evidence="1">
    <location>
        <begin position="1"/>
        <end position="14"/>
    </location>
</feature>
<feature type="compositionally biased region" description="Basic and acidic residues" evidence="1">
    <location>
        <begin position="16"/>
        <end position="26"/>
    </location>
</feature>
<keyword evidence="3" id="KW-1185">Reference proteome</keyword>
<organism evidence="2 3">
    <name type="scientific">Caenorhabditis japonica</name>
    <dbReference type="NCBI Taxonomy" id="281687"/>
    <lineage>
        <taxon>Eukaryota</taxon>
        <taxon>Metazoa</taxon>
        <taxon>Ecdysozoa</taxon>
        <taxon>Nematoda</taxon>
        <taxon>Chromadorea</taxon>
        <taxon>Rhabditida</taxon>
        <taxon>Rhabditina</taxon>
        <taxon>Rhabditomorpha</taxon>
        <taxon>Rhabditoidea</taxon>
        <taxon>Rhabditidae</taxon>
        <taxon>Peloderinae</taxon>
        <taxon>Caenorhabditis</taxon>
    </lineage>
</organism>
<feature type="region of interest" description="Disordered" evidence="1">
    <location>
        <begin position="201"/>
        <end position="221"/>
    </location>
</feature>
<sequence>MSNDWVSAFDSQCRSEGLEVPEKAEQADQPSSTMDQNEENKGFSAPGIGRGGVFGGGKSAPPPQTSFGATSGTRMGGAFGSTPPGVDGRGAPLGSSEEGGGNVISVGVRRNKPACTFTRGGSFGTNRSTSPSEASSSFKNNHEGGRFGTLAPKSVGGAFSSKADSLVANNSTVGGSFGSARTVGGSFGSSSAKLPTNSVGGAFGASKHSVPESSALHEQENSISFNKPLSTTLAGGYEFDDSKPSKSVGGAFRSNASIGGTFGAAKSTTVGGAFGRKLEVPEASAEHSEHPLCLATSESSESLEERKFTEKTSFGGSFGAKENKNPNSSDSSKLECQTRSLRLESSFGGGFGANILNDALG</sequence>
<proteinExistence type="predicted"/>
<evidence type="ECO:0000313" key="3">
    <source>
        <dbReference type="Proteomes" id="UP000005237"/>
    </source>
</evidence>
<feature type="compositionally biased region" description="Basic and acidic residues" evidence="1">
    <location>
        <begin position="281"/>
        <end position="290"/>
    </location>
</feature>
<feature type="compositionally biased region" description="Gly residues" evidence="1">
    <location>
        <begin position="48"/>
        <end position="58"/>
    </location>
</feature>
<evidence type="ECO:0000256" key="1">
    <source>
        <dbReference type="SAM" id="MobiDB-lite"/>
    </source>
</evidence>
<dbReference type="AlphaFoldDB" id="A0A8R1DM32"/>